<reference evidence="8 9" key="1">
    <citation type="journal article" date="2016" name="Nat. Commun.">
        <title>Thousands of microbial genomes shed light on interconnected biogeochemical processes in an aquifer system.</title>
        <authorList>
            <person name="Anantharaman K."/>
            <person name="Brown C.T."/>
            <person name="Hug L.A."/>
            <person name="Sharon I."/>
            <person name="Castelle C.J."/>
            <person name="Probst A.J."/>
            <person name="Thomas B.C."/>
            <person name="Singh A."/>
            <person name="Wilkins M.J."/>
            <person name="Karaoz U."/>
            <person name="Brodie E.L."/>
            <person name="Williams K.H."/>
            <person name="Hubbard S.S."/>
            <person name="Banfield J.F."/>
        </authorList>
    </citation>
    <scope>NUCLEOTIDE SEQUENCE [LARGE SCALE GENOMIC DNA]</scope>
</reference>
<feature type="transmembrane region" description="Helical" evidence="5">
    <location>
        <begin position="552"/>
        <end position="571"/>
    </location>
</feature>
<accession>A0A1G2AD46</accession>
<dbReference type="CDD" id="cd04186">
    <property type="entry name" value="GT_2_like_c"/>
    <property type="match status" value="1"/>
</dbReference>
<feature type="transmembrane region" description="Helical" evidence="5">
    <location>
        <begin position="710"/>
        <end position="730"/>
    </location>
</feature>
<dbReference type="Gene3D" id="3.90.550.10">
    <property type="entry name" value="Spore Coat Polysaccharide Biosynthesis Protein SpsA, Chain A"/>
    <property type="match status" value="1"/>
</dbReference>
<dbReference type="PANTHER" id="PTHR43179:SF7">
    <property type="entry name" value="RHAMNOSYLTRANSFERASE WBBL"/>
    <property type="match status" value="1"/>
</dbReference>
<comment type="subcellular location">
    <subcellularLocation>
        <location evidence="1">Membrane</location>
        <topology evidence="1">Multi-pass membrane protein</topology>
    </subcellularLocation>
</comment>
<evidence type="ECO:0000259" key="6">
    <source>
        <dbReference type="Pfam" id="PF00535"/>
    </source>
</evidence>
<evidence type="ECO:0000256" key="3">
    <source>
        <dbReference type="ARBA" id="ARBA00022989"/>
    </source>
</evidence>
<proteinExistence type="predicted"/>
<organism evidence="8 9">
    <name type="scientific">Candidatus Jacksonbacteria bacterium RIFCSPLOWO2_02_FULL_44_20</name>
    <dbReference type="NCBI Taxonomy" id="1798460"/>
    <lineage>
        <taxon>Bacteria</taxon>
        <taxon>Candidatus Jacksoniibacteriota</taxon>
    </lineage>
</organism>
<gene>
    <name evidence="8" type="ORF">A3H61_02080</name>
</gene>
<comment type="caution">
    <text evidence="8">The sequence shown here is derived from an EMBL/GenBank/DDBJ whole genome shotgun (WGS) entry which is preliminary data.</text>
</comment>
<feature type="transmembrane region" description="Helical" evidence="5">
    <location>
        <begin position="578"/>
        <end position="598"/>
    </location>
</feature>
<keyword evidence="4 5" id="KW-0472">Membrane</keyword>
<dbReference type="InterPro" id="IPR001173">
    <property type="entry name" value="Glyco_trans_2-like"/>
</dbReference>
<dbReference type="Proteomes" id="UP000178315">
    <property type="component" value="Unassembled WGS sequence"/>
</dbReference>
<keyword evidence="3 5" id="KW-1133">Transmembrane helix</keyword>
<feature type="transmembrane region" description="Helical" evidence="5">
    <location>
        <begin position="683"/>
        <end position="703"/>
    </location>
</feature>
<feature type="domain" description="Glycosyltransferase 2-like" evidence="6">
    <location>
        <begin position="5"/>
        <end position="186"/>
    </location>
</feature>
<feature type="transmembrane region" description="Helical" evidence="5">
    <location>
        <begin position="415"/>
        <end position="431"/>
    </location>
</feature>
<protein>
    <submittedName>
        <fullName evidence="8">Uncharacterized protein</fullName>
    </submittedName>
</protein>
<feature type="transmembrane region" description="Helical" evidence="5">
    <location>
        <begin position="529"/>
        <end position="546"/>
    </location>
</feature>
<dbReference type="InterPro" id="IPR029044">
    <property type="entry name" value="Nucleotide-diphossugar_trans"/>
</dbReference>
<keyword evidence="2 5" id="KW-0812">Transmembrane</keyword>
<dbReference type="SUPFAM" id="SSF53448">
    <property type="entry name" value="Nucleotide-diphospho-sugar transferases"/>
    <property type="match status" value="1"/>
</dbReference>
<sequence length="754" mass="86894">MMDVSIIIVSWNTRDLLQKCLQSIYKHTRGISFEIFVIDNGSHDGAVEMIRLEFPGLTCIANVVNRGFAGANNQGIKRAGGRYVLLLNPDTELTNDALSLMTKWMDEKRECGIAGCHLLNTDLSHQNSVRRFPRLLDQTIILLKLHHLFPKLLSSYLAHDFDYRKESKVDQVMGAFFMIRRSVIENLGELDERNFWNWFEEVDFCLRARDRGYEIWYAPLANVIHHYGQSFKQVMPFAKQEMWNRSLRNYFKKHNSIIAYCVITLASWLAVLISLIMMFNRSLFSKTLFIIASINLLSFFAFSSPIVNWLGFILILASAALIAWRHLLWGVYILLAELMISSQGHLFDVYVSGFRLSLRIGLFSVLLGVWALKIPNVKLLLKNYKFYIVFGLVIAWGIINAFLSHNNRSFLYQDFNGYLFFLLLPVFITAFKNKLQTTFLFTIWAAALVWQFIAVTLLLFFYSHIDIFWRMLVPVYGWFRDQRIIEVGLYKYNFYRVFMQSGIWALTGFFVFIAHFLENKQEKKDAVKIWLLCVAIITILLVNLSRSFWVGGVIGFIWFTYLYLTHFHALIKKTLHRAFILALCLITSVTLIAVILIIPIGKIPGLKAIASLPDRATETEESAVRSRKALLSPLKEAIQRHSLLGSGFGATVTYKTTDPRYLAAHPNNPYYTTFAFEWGWLDVWYKLGFLGMIAYLALIFDIVKRGWNMSIGLTAGIIALVVVHFFTPFLNHPLGIGYLLLSDAMFRSSQTKKS</sequence>
<dbReference type="AlphaFoldDB" id="A0A1G2AD46"/>
<feature type="domain" description="O-antigen ligase-related" evidence="7">
    <location>
        <begin position="532"/>
        <end position="696"/>
    </location>
</feature>
<dbReference type="InterPro" id="IPR007016">
    <property type="entry name" value="O-antigen_ligase-rel_domated"/>
</dbReference>
<feature type="transmembrane region" description="Helical" evidence="5">
    <location>
        <begin position="309"/>
        <end position="334"/>
    </location>
</feature>
<evidence type="ECO:0000313" key="9">
    <source>
        <dbReference type="Proteomes" id="UP000178315"/>
    </source>
</evidence>
<dbReference type="Pfam" id="PF04932">
    <property type="entry name" value="Wzy_C"/>
    <property type="match status" value="1"/>
</dbReference>
<evidence type="ECO:0000256" key="5">
    <source>
        <dbReference type="SAM" id="Phobius"/>
    </source>
</evidence>
<dbReference type="PANTHER" id="PTHR43179">
    <property type="entry name" value="RHAMNOSYLTRANSFERASE WBBL"/>
    <property type="match status" value="1"/>
</dbReference>
<dbReference type="Pfam" id="PF00535">
    <property type="entry name" value="Glycos_transf_2"/>
    <property type="match status" value="1"/>
</dbReference>
<name>A0A1G2AD46_9BACT</name>
<evidence type="ECO:0000259" key="7">
    <source>
        <dbReference type="Pfam" id="PF04932"/>
    </source>
</evidence>
<feature type="transmembrane region" description="Helical" evidence="5">
    <location>
        <begin position="438"/>
        <end position="462"/>
    </location>
</feature>
<feature type="transmembrane region" description="Helical" evidence="5">
    <location>
        <begin position="354"/>
        <end position="372"/>
    </location>
</feature>
<feature type="transmembrane region" description="Helical" evidence="5">
    <location>
        <begin position="257"/>
        <end position="277"/>
    </location>
</feature>
<evidence type="ECO:0000256" key="2">
    <source>
        <dbReference type="ARBA" id="ARBA00022692"/>
    </source>
</evidence>
<dbReference type="EMBL" id="MHJU01000005">
    <property type="protein sequence ID" value="OGY73950.1"/>
    <property type="molecule type" value="Genomic_DNA"/>
</dbReference>
<feature type="transmembrane region" description="Helical" evidence="5">
    <location>
        <begin position="497"/>
        <end position="517"/>
    </location>
</feature>
<evidence type="ECO:0000256" key="4">
    <source>
        <dbReference type="ARBA" id="ARBA00023136"/>
    </source>
</evidence>
<feature type="transmembrane region" description="Helical" evidence="5">
    <location>
        <begin position="384"/>
        <end position="403"/>
    </location>
</feature>
<evidence type="ECO:0000313" key="8">
    <source>
        <dbReference type="EMBL" id="OGY73950.1"/>
    </source>
</evidence>
<evidence type="ECO:0000256" key="1">
    <source>
        <dbReference type="ARBA" id="ARBA00004141"/>
    </source>
</evidence>
<dbReference type="GO" id="GO:0016020">
    <property type="term" value="C:membrane"/>
    <property type="evidence" value="ECO:0007669"/>
    <property type="project" value="UniProtKB-SubCell"/>
</dbReference>